<accession>A0AAN9ALU8</accession>
<feature type="chain" id="PRO_5043024431" description="C1q domain-containing protein" evidence="4">
    <location>
        <begin position="29"/>
        <end position="217"/>
    </location>
</feature>
<organism evidence="6 7">
    <name type="scientific">Littorina saxatilis</name>
    <dbReference type="NCBI Taxonomy" id="31220"/>
    <lineage>
        <taxon>Eukaryota</taxon>
        <taxon>Metazoa</taxon>
        <taxon>Spiralia</taxon>
        <taxon>Lophotrochozoa</taxon>
        <taxon>Mollusca</taxon>
        <taxon>Gastropoda</taxon>
        <taxon>Caenogastropoda</taxon>
        <taxon>Littorinimorpha</taxon>
        <taxon>Littorinoidea</taxon>
        <taxon>Littorinidae</taxon>
        <taxon>Littorina</taxon>
    </lineage>
</organism>
<evidence type="ECO:0000256" key="2">
    <source>
        <dbReference type="ARBA" id="ARBA00022525"/>
    </source>
</evidence>
<dbReference type="GO" id="GO:0005576">
    <property type="term" value="C:extracellular region"/>
    <property type="evidence" value="ECO:0007669"/>
    <property type="project" value="UniProtKB-SubCell"/>
</dbReference>
<comment type="caution">
    <text evidence="6">The sequence shown here is derived from an EMBL/GenBank/DDBJ whole genome shotgun (WGS) entry which is preliminary data.</text>
</comment>
<dbReference type="PROSITE" id="PS50871">
    <property type="entry name" value="C1Q"/>
    <property type="match status" value="1"/>
</dbReference>
<name>A0AAN9ALU8_9CAEN</name>
<dbReference type="PANTHER" id="PTHR22923">
    <property type="entry name" value="CEREBELLIN-RELATED"/>
    <property type="match status" value="1"/>
</dbReference>
<evidence type="ECO:0000313" key="6">
    <source>
        <dbReference type="EMBL" id="KAK7089094.1"/>
    </source>
</evidence>
<evidence type="ECO:0000259" key="5">
    <source>
        <dbReference type="PROSITE" id="PS50871"/>
    </source>
</evidence>
<dbReference type="Gene3D" id="2.60.120.40">
    <property type="match status" value="1"/>
</dbReference>
<dbReference type="PRINTS" id="PR00007">
    <property type="entry name" value="COMPLEMNTC1Q"/>
</dbReference>
<keyword evidence="3 4" id="KW-0732">Signal</keyword>
<dbReference type="Pfam" id="PF00386">
    <property type="entry name" value="C1q"/>
    <property type="match status" value="1"/>
</dbReference>
<dbReference type="Proteomes" id="UP001374579">
    <property type="component" value="Unassembled WGS sequence"/>
</dbReference>
<evidence type="ECO:0000256" key="4">
    <source>
        <dbReference type="SAM" id="SignalP"/>
    </source>
</evidence>
<evidence type="ECO:0000313" key="7">
    <source>
        <dbReference type="Proteomes" id="UP001374579"/>
    </source>
</evidence>
<dbReference type="InterPro" id="IPR008983">
    <property type="entry name" value="Tumour_necrosis_fac-like_dom"/>
</dbReference>
<dbReference type="PANTHER" id="PTHR22923:SF116">
    <property type="entry name" value="C1Q DOMAIN-CONTAINING PROTEIN"/>
    <property type="match status" value="1"/>
</dbReference>
<comment type="subcellular location">
    <subcellularLocation>
        <location evidence="1">Secreted</location>
    </subcellularLocation>
</comment>
<dbReference type="AlphaFoldDB" id="A0AAN9ALU8"/>
<protein>
    <recommendedName>
        <fullName evidence="5">C1q domain-containing protein</fullName>
    </recommendedName>
</protein>
<dbReference type="SMART" id="SM00110">
    <property type="entry name" value="C1Q"/>
    <property type="match status" value="1"/>
</dbReference>
<feature type="signal peptide" evidence="4">
    <location>
        <begin position="1"/>
        <end position="28"/>
    </location>
</feature>
<evidence type="ECO:0000256" key="1">
    <source>
        <dbReference type="ARBA" id="ARBA00004613"/>
    </source>
</evidence>
<keyword evidence="7" id="KW-1185">Reference proteome</keyword>
<gene>
    <name evidence="6" type="ORF">V1264_024359</name>
</gene>
<dbReference type="InterPro" id="IPR050822">
    <property type="entry name" value="Cerebellin_Synaptic_Org"/>
</dbReference>
<dbReference type="InterPro" id="IPR001073">
    <property type="entry name" value="C1q_dom"/>
</dbReference>
<proteinExistence type="predicted"/>
<sequence>MAKQEEGELPMLCATCALLLFCSLSAYAKPTNLVKRSDDSTLGDLKNVVQQQSAVIQQQSAVIQTIQTKMTAMENQMAKLQQRVVFTAYFQHEGGTKIDIGQSSPIPFQDTSINLGNGYDPHSGVFTAPVSGVYFFTLHIKAEESSKEIIEVGIEKSGTILTVATIYGDHFSTDHSSASVTTQVKVGEKVFVRHTYGGTSLDKWKETSFTGILLYPD</sequence>
<feature type="domain" description="C1q" evidence="5">
    <location>
        <begin position="79"/>
        <end position="217"/>
    </location>
</feature>
<dbReference type="SUPFAM" id="SSF49842">
    <property type="entry name" value="TNF-like"/>
    <property type="match status" value="1"/>
</dbReference>
<dbReference type="EMBL" id="JBAMIC010002980">
    <property type="protein sequence ID" value="KAK7089094.1"/>
    <property type="molecule type" value="Genomic_DNA"/>
</dbReference>
<evidence type="ECO:0000256" key="3">
    <source>
        <dbReference type="ARBA" id="ARBA00022729"/>
    </source>
</evidence>
<reference evidence="6 7" key="1">
    <citation type="submission" date="2024-02" db="EMBL/GenBank/DDBJ databases">
        <title>Chromosome-scale genome assembly of the rough periwinkle Littorina saxatilis.</title>
        <authorList>
            <person name="De Jode A."/>
            <person name="Faria R."/>
            <person name="Formenti G."/>
            <person name="Sims Y."/>
            <person name="Smith T.P."/>
            <person name="Tracey A."/>
            <person name="Wood J.M.D."/>
            <person name="Zagrodzka Z.B."/>
            <person name="Johannesson K."/>
            <person name="Butlin R.K."/>
            <person name="Leder E.H."/>
        </authorList>
    </citation>
    <scope>NUCLEOTIDE SEQUENCE [LARGE SCALE GENOMIC DNA]</scope>
    <source>
        <strain evidence="6">Snail1</strain>
        <tissue evidence="6">Muscle</tissue>
    </source>
</reference>
<keyword evidence="2" id="KW-0964">Secreted</keyword>